<accession>A0ABW3Z1D3</accession>
<dbReference type="Proteomes" id="UP001597173">
    <property type="component" value="Unassembled WGS sequence"/>
</dbReference>
<proteinExistence type="predicted"/>
<dbReference type="SUPFAM" id="SSF48452">
    <property type="entry name" value="TPR-like"/>
    <property type="match status" value="1"/>
</dbReference>
<evidence type="ECO:0008006" key="4">
    <source>
        <dbReference type="Google" id="ProtNLM"/>
    </source>
</evidence>
<dbReference type="Gene3D" id="1.25.40.10">
    <property type="entry name" value="Tetratricopeptide repeat domain"/>
    <property type="match status" value="1"/>
</dbReference>
<dbReference type="EMBL" id="JBHTNF010000015">
    <property type="protein sequence ID" value="MFD1329896.1"/>
    <property type="molecule type" value="Genomic_DNA"/>
</dbReference>
<evidence type="ECO:0000256" key="1">
    <source>
        <dbReference type="SAM" id="Phobius"/>
    </source>
</evidence>
<sequence>MRGREVSLAFPHSAPADVSCPPTNSEIQNQLARIRSSSAFDAPDRAHKFLTYVIEEALNGRADRIKAYSIAIEVFGRDASFDAQNDPVVRIEAGRVRRALERYYLLAGQKDPILITMPKGGYVPVFTRFHGAEPVAASGLQPKRAWLGERTPQIPWSIVGVVALAIAGMALLANLVRWDFQGPDQTPLESAVPDMPQVVVKPFEDLTGTQESAMLARGLTDEVIGQMARFKEIAVIAGRPDDAGVEHQASGSALPLYALEGRVRADDKKLRLTARLVSRADSAVVWTRSFDADLGVRQLLDLEADVARAVATALAQPYGIIFQADAAQMLQAPPSDWKAYACTLSYYGYRADLSPQTHASVQSCLKDAVERFPNYATAWALLSLTYIDELRFRYRLKAPAPAPIDLAIQAAERAVELDPQNVRALQAEMLARFFQGDVETALAVGERAFQLNPNDTELSGEYGFRLALSGQWHRGCGLVAETVGRNPGPMGYFQAALAICSYMDGDYSGAERWAHLADLRENPVYHIILIAILGQQGKLAQAQEERNWLQAHAPAFLDDLRTEVAMRINRPQDQERFYDGLRKAGMAIPQTH</sequence>
<reference evidence="3" key="1">
    <citation type="journal article" date="2019" name="Int. J. Syst. Evol. Microbiol.">
        <title>The Global Catalogue of Microorganisms (GCM) 10K type strain sequencing project: providing services to taxonomists for standard genome sequencing and annotation.</title>
        <authorList>
            <consortium name="The Broad Institute Genomics Platform"/>
            <consortium name="The Broad Institute Genome Sequencing Center for Infectious Disease"/>
            <person name="Wu L."/>
            <person name="Ma J."/>
        </authorList>
    </citation>
    <scope>NUCLEOTIDE SEQUENCE [LARGE SCALE GENOMIC DNA]</scope>
    <source>
        <strain evidence="3">CCUG 55609</strain>
    </source>
</reference>
<dbReference type="RefSeq" id="WP_374840265.1">
    <property type="nucleotide sequence ID" value="NZ_JBHEEW010000014.1"/>
</dbReference>
<gene>
    <name evidence="2" type="ORF">ACFQ33_18550</name>
</gene>
<keyword evidence="1" id="KW-0472">Membrane</keyword>
<evidence type="ECO:0000313" key="2">
    <source>
        <dbReference type="EMBL" id="MFD1329896.1"/>
    </source>
</evidence>
<keyword evidence="1" id="KW-0812">Transmembrane</keyword>
<keyword evidence="1" id="KW-1133">Transmembrane helix</keyword>
<feature type="transmembrane region" description="Helical" evidence="1">
    <location>
        <begin position="154"/>
        <end position="176"/>
    </location>
</feature>
<dbReference type="InterPro" id="IPR011990">
    <property type="entry name" value="TPR-like_helical_dom_sf"/>
</dbReference>
<keyword evidence="3" id="KW-1185">Reference proteome</keyword>
<organism evidence="2 3">
    <name type="scientific">Mycoplana ramosa</name>
    <name type="common">Mycoplana bullata</name>
    <dbReference type="NCBI Taxonomy" id="40837"/>
    <lineage>
        <taxon>Bacteria</taxon>
        <taxon>Pseudomonadati</taxon>
        <taxon>Pseudomonadota</taxon>
        <taxon>Alphaproteobacteria</taxon>
        <taxon>Hyphomicrobiales</taxon>
        <taxon>Rhizobiaceae</taxon>
        <taxon>Mycoplana</taxon>
    </lineage>
</organism>
<evidence type="ECO:0000313" key="3">
    <source>
        <dbReference type="Proteomes" id="UP001597173"/>
    </source>
</evidence>
<protein>
    <recommendedName>
        <fullName evidence="4">Adenylate cyclase</fullName>
    </recommendedName>
</protein>
<comment type="caution">
    <text evidence="2">The sequence shown here is derived from an EMBL/GenBank/DDBJ whole genome shotgun (WGS) entry which is preliminary data.</text>
</comment>
<name>A0ABW3Z1D3_MYCRA</name>